<dbReference type="SMART" id="SM01260">
    <property type="entry name" value="LANC_like"/>
    <property type="match status" value="1"/>
</dbReference>
<dbReference type="InterPro" id="IPR012341">
    <property type="entry name" value="6hp_glycosidase-like_sf"/>
</dbReference>
<dbReference type="OrthoDB" id="10257263at2759"/>
<dbReference type="GeneID" id="55990845"/>
<feature type="binding site" evidence="1">
    <location>
        <position position="379"/>
    </location>
    <ligand>
        <name>Zn(2+)</name>
        <dbReference type="ChEBI" id="CHEBI:29105"/>
    </ligand>
</feature>
<keyword evidence="3" id="KW-1185">Reference proteome</keyword>
<gene>
    <name evidence="2" type="ORF">TRUGW13939_03340</name>
</gene>
<dbReference type="InterPro" id="IPR007822">
    <property type="entry name" value="LANC-like"/>
</dbReference>
<keyword evidence="1" id="KW-0862">Zinc</keyword>
<dbReference type="PANTHER" id="PTHR12736:SF7">
    <property type="entry name" value="LANC-LIKE PROTEIN 3"/>
    <property type="match status" value="1"/>
</dbReference>
<protein>
    <recommendedName>
        <fullName evidence="4">Lanthionine synthetase C family protein</fullName>
    </recommendedName>
</protein>
<dbReference type="GO" id="GO:0005975">
    <property type="term" value="P:carbohydrate metabolic process"/>
    <property type="evidence" value="ECO:0007669"/>
    <property type="project" value="InterPro"/>
</dbReference>
<dbReference type="PANTHER" id="PTHR12736">
    <property type="entry name" value="LANC-LIKE PROTEIN"/>
    <property type="match status" value="1"/>
</dbReference>
<feature type="binding site" evidence="1">
    <location>
        <position position="380"/>
    </location>
    <ligand>
        <name>Zn(2+)</name>
        <dbReference type="ChEBI" id="CHEBI:29105"/>
    </ligand>
</feature>
<dbReference type="RefSeq" id="XP_035342417.1">
    <property type="nucleotide sequence ID" value="XM_035486524.1"/>
</dbReference>
<evidence type="ECO:0000313" key="3">
    <source>
        <dbReference type="Proteomes" id="UP000509510"/>
    </source>
</evidence>
<sequence>MATTRPQFYPNTLQPAEINKDSLENTLRELQLAINRGVDAIRKNSKRPTDPSEHGNMYSGISGIVLTLLRLERQKSSIVGQNEDAAGSGFGKLALDLLIPTPSEITLSDGRNSPIGSGLGPVISRILAACEEQNLQLGRGVAVLDKDVQILQQAVEGATKHGNVILFRGHNLGADELLFGRAGLLWAALTIQRHCVEEKAKTTMRPLLEPILHHVPKLVDTILAAGIQGSQDFEKQHSRKAPLPLMWPWLGDHYALGSVHGIAGIISILLAYDVSLLSAQKEDYLDLIADTINGLCQICIENDGHLPMSIPPMPSSEQRSSPILQLCHGSPGILVLLGAAYRNPFFLNKFWRPEWETALHLATERIWKEGLLSKGGNLCHGLTGNIWPLLPFHDIYDNNSIFQTEVRRQRLAELGKAVTPTTKNEILSSDYFLSRTIPFMMLTRESPPYSEIAGLKPSFDFRAPDRPYCLGEGLAGEICAWAETCAVIKVRLRKMQLEEWEASGCVDHDEDLIKYSSQQLGLPLFEVNGPAIHV</sequence>
<accession>A0A7H8QQT9</accession>
<dbReference type="EMBL" id="CP055899">
    <property type="protein sequence ID" value="QKX56239.1"/>
    <property type="molecule type" value="Genomic_DNA"/>
</dbReference>
<dbReference type="CDD" id="cd04794">
    <property type="entry name" value="euk_LANCL"/>
    <property type="match status" value="1"/>
</dbReference>
<dbReference type="Gene3D" id="1.50.10.10">
    <property type="match status" value="1"/>
</dbReference>
<dbReference type="SUPFAM" id="SSF158745">
    <property type="entry name" value="LanC-like"/>
    <property type="match status" value="1"/>
</dbReference>
<dbReference type="PRINTS" id="PR01950">
    <property type="entry name" value="LANCSUPER"/>
</dbReference>
<reference evidence="3" key="1">
    <citation type="submission" date="2020-06" db="EMBL/GenBank/DDBJ databases">
        <title>A chromosome-scale genome assembly of Talaromyces rugulosus W13939.</title>
        <authorList>
            <person name="Wang B."/>
            <person name="Guo L."/>
            <person name="Ye K."/>
            <person name="Wang L."/>
        </authorList>
    </citation>
    <scope>NUCLEOTIDE SEQUENCE [LARGE SCALE GENOMIC DNA]</scope>
    <source>
        <strain evidence="3">W13939</strain>
    </source>
</reference>
<dbReference type="GO" id="GO:0031179">
    <property type="term" value="P:peptide modification"/>
    <property type="evidence" value="ECO:0007669"/>
    <property type="project" value="InterPro"/>
</dbReference>
<dbReference type="KEGG" id="trg:TRUGW13939_03340"/>
<evidence type="ECO:0000256" key="1">
    <source>
        <dbReference type="PIRSR" id="PIRSR607822-1"/>
    </source>
</evidence>
<feature type="binding site" evidence="1">
    <location>
        <position position="327"/>
    </location>
    <ligand>
        <name>Zn(2+)</name>
        <dbReference type="ChEBI" id="CHEBI:29105"/>
    </ligand>
</feature>
<organism evidence="2 3">
    <name type="scientific">Talaromyces rugulosus</name>
    <name type="common">Penicillium rugulosum</name>
    <dbReference type="NCBI Taxonomy" id="121627"/>
    <lineage>
        <taxon>Eukaryota</taxon>
        <taxon>Fungi</taxon>
        <taxon>Dikarya</taxon>
        <taxon>Ascomycota</taxon>
        <taxon>Pezizomycotina</taxon>
        <taxon>Eurotiomycetes</taxon>
        <taxon>Eurotiomycetidae</taxon>
        <taxon>Eurotiales</taxon>
        <taxon>Trichocomaceae</taxon>
        <taxon>Talaromyces</taxon>
        <taxon>Talaromyces sect. Islandici</taxon>
    </lineage>
</organism>
<dbReference type="AlphaFoldDB" id="A0A7H8QQT9"/>
<dbReference type="GO" id="GO:0046872">
    <property type="term" value="F:metal ion binding"/>
    <property type="evidence" value="ECO:0007669"/>
    <property type="project" value="UniProtKB-KW"/>
</dbReference>
<dbReference type="Proteomes" id="UP000509510">
    <property type="component" value="Chromosome II"/>
</dbReference>
<dbReference type="GO" id="GO:0005886">
    <property type="term" value="C:plasma membrane"/>
    <property type="evidence" value="ECO:0007669"/>
    <property type="project" value="TreeGrafter"/>
</dbReference>
<evidence type="ECO:0008006" key="4">
    <source>
        <dbReference type="Google" id="ProtNLM"/>
    </source>
</evidence>
<proteinExistence type="predicted"/>
<evidence type="ECO:0000313" key="2">
    <source>
        <dbReference type="EMBL" id="QKX56239.1"/>
    </source>
</evidence>
<keyword evidence="1" id="KW-0479">Metal-binding</keyword>
<dbReference type="Pfam" id="PF05147">
    <property type="entry name" value="LANC_like"/>
    <property type="match status" value="1"/>
</dbReference>
<name>A0A7H8QQT9_TALRU</name>